<dbReference type="InterPro" id="IPR039764">
    <property type="entry name" value="HABP4/SERBP1-like"/>
</dbReference>
<feature type="compositionally biased region" description="Low complexity" evidence="3">
    <location>
        <begin position="32"/>
        <end position="48"/>
    </location>
</feature>
<dbReference type="PANTHER" id="PTHR12299">
    <property type="entry name" value="HYALURONIC ACID-BINDING PROTEIN 4"/>
    <property type="match status" value="1"/>
</dbReference>
<name>A0A6V7NZS2_ANACO</name>
<dbReference type="PANTHER" id="PTHR12299:SF17">
    <property type="entry name" value="AT19571P-RELATED"/>
    <property type="match status" value="1"/>
</dbReference>
<dbReference type="InterPro" id="IPR006861">
    <property type="entry name" value="HABP4_PAIRBP1-bd"/>
</dbReference>
<evidence type="ECO:0000259" key="4">
    <source>
        <dbReference type="SMART" id="SM01233"/>
    </source>
</evidence>
<dbReference type="GO" id="GO:0003723">
    <property type="term" value="F:RNA binding"/>
    <property type="evidence" value="ECO:0007669"/>
    <property type="project" value="InterPro"/>
</dbReference>
<feature type="compositionally biased region" description="Basic and acidic residues" evidence="3">
    <location>
        <begin position="207"/>
        <end position="255"/>
    </location>
</feature>
<accession>A0A6V7NZS2</accession>
<evidence type="ECO:0000256" key="2">
    <source>
        <dbReference type="ARBA" id="ARBA00022490"/>
    </source>
</evidence>
<feature type="compositionally biased region" description="Gly residues" evidence="3">
    <location>
        <begin position="95"/>
        <end position="122"/>
    </location>
</feature>
<evidence type="ECO:0000256" key="1">
    <source>
        <dbReference type="ARBA" id="ARBA00004496"/>
    </source>
</evidence>
<dbReference type="AlphaFoldDB" id="A0A6V7NZS2"/>
<gene>
    <name evidence="5" type="ORF">CB5_LOCUS7268</name>
</gene>
<dbReference type="GO" id="GO:0005634">
    <property type="term" value="C:nucleus"/>
    <property type="evidence" value="ECO:0007669"/>
    <property type="project" value="TreeGrafter"/>
</dbReference>
<sequence length="454" mass="48559">MATKNPFDLLGDDESDDPTQLIAAQEQKSAAKKPSAAAPPAAAAKIPSKPVPPAQAVREARSNTAPTRGGPGRGGPGRGRGGRGVVAGQSRDFGNGNGGGGGYSGGGGGGGGGGGVYSGVGGEDGDVSRPTERGRGPRQPYRGGRRGGYGNEGEAADELGRPPRRLYDRKSGTGRGYGMKREGAGRGNWGIVTDEPIAQEADETVNIEEKSAVAEKKAEEDAPSVEDKDNKEGESKEAEEKEPEDKEMTLDEYEKVKEEKRKALLALKAEERKVEIDKELQSMQQLSLKKGNDEVFIMLGSEKEALKKKENAERDERAKKSLSINEFLKPAEGERYYGAGGRGRGRGRGPFRGGFGGGAREAQPPPHRSKIKNSSLHSVGSKRERKVLLQLSIFSHSITSYFVSCGFNAIMSASKFIIMVFSTRLHRVHVSKVLSTTVSYYMCRTLCAVMCCCF</sequence>
<protein>
    <recommendedName>
        <fullName evidence="4">Hyaluronan/mRNA-binding protein domain-containing protein</fullName>
    </recommendedName>
</protein>
<feature type="domain" description="Hyaluronan/mRNA-binding protein" evidence="4">
    <location>
        <begin position="163"/>
        <end position="275"/>
    </location>
</feature>
<evidence type="ECO:0000313" key="5">
    <source>
        <dbReference type="EMBL" id="CAD1824057.1"/>
    </source>
</evidence>
<organism evidence="5">
    <name type="scientific">Ananas comosus var. bracteatus</name>
    <name type="common">red pineapple</name>
    <dbReference type="NCBI Taxonomy" id="296719"/>
    <lineage>
        <taxon>Eukaryota</taxon>
        <taxon>Viridiplantae</taxon>
        <taxon>Streptophyta</taxon>
        <taxon>Embryophyta</taxon>
        <taxon>Tracheophyta</taxon>
        <taxon>Spermatophyta</taxon>
        <taxon>Magnoliopsida</taxon>
        <taxon>Liliopsida</taxon>
        <taxon>Poales</taxon>
        <taxon>Bromeliaceae</taxon>
        <taxon>Bromelioideae</taxon>
        <taxon>Ananas</taxon>
    </lineage>
</organism>
<dbReference type="Pfam" id="PF04774">
    <property type="entry name" value="HABP4_PAI-RBP1"/>
    <property type="match status" value="1"/>
</dbReference>
<dbReference type="SMART" id="SM01233">
    <property type="entry name" value="HABP4_PAI-RBP1"/>
    <property type="match status" value="1"/>
</dbReference>
<comment type="subcellular location">
    <subcellularLocation>
        <location evidence="1">Cytoplasm</location>
    </subcellularLocation>
</comment>
<feature type="region of interest" description="Disordered" evidence="3">
    <location>
        <begin position="335"/>
        <end position="376"/>
    </location>
</feature>
<evidence type="ECO:0000256" key="3">
    <source>
        <dbReference type="SAM" id="MobiDB-lite"/>
    </source>
</evidence>
<dbReference type="Pfam" id="PF09598">
    <property type="entry name" value="Stm1_N"/>
    <property type="match status" value="1"/>
</dbReference>
<proteinExistence type="predicted"/>
<feature type="compositionally biased region" description="Gly residues" evidence="3">
    <location>
        <begin position="69"/>
        <end position="85"/>
    </location>
</feature>
<dbReference type="InterPro" id="IPR019084">
    <property type="entry name" value="STM1-like_N"/>
</dbReference>
<dbReference type="EMBL" id="LR862143">
    <property type="protein sequence ID" value="CAD1824057.1"/>
    <property type="molecule type" value="Genomic_DNA"/>
</dbReference>
<feature type="compositionally biased region" description="Gly residues" evidence="3">
    <location>
        <begin position="350"/>
        <end position="359"/>
    </location>
</feature>
<feature type="compositionally biased region" description="Basic and acidic residues" evidence="3">
    <location>
        <begin position="158"/>
        <end position="171"/>
    </location>
</feature>
<dbReference type="GO" id="GO:0005737">
    <property type="term" value="C:cytoplasm"/>
    <property type="evidence" value="ECO:0007669"/>
    <property type="project" value="UniProtKB-SubCell"/>
</dbReference>
<keyword evidence="2" id="KW-0963">Cytoplasm</keyword>
<feature type="region of interest" description="Disordered" evidence="3">
    <location>
        <begin position="1"/>
        <end position="255"/>
    </location>
</feature>
<feature type="compositionally biased region" description="Basic and acidic residues" evidence="3">
    <location>
        <begin position="126"/>
        <end position="135"/>
    </location>
</feature>
<dbReference type="Gene3D" id="6.10.140.1040">
    <property type="match status" value="1"/>
</dbReference>
<reference evidence="5" key="1">
    <citation type="submission" date="2020-07" db="EMBL/GenBank/DDBJ databases">
        <authorList>
            <person name="Lin J."/>
        </authorList>
    </citation>
    <scope>NUCLEOTIDE SEQUENCE</scope>
</reference>